<comment type="function">
    <text evidence="7">This protein is part of the stalk that links CF(0) to CF(1). It either transmits conformational changes from CF(0) to CF(1) or is implicated in proton conduction.</text>
</comment>
<dbReference type="SUPFAM" id="SSF47928">
    <property type="entry name" value="N-terminal domain of the delta subunit of the F1F0-ATP synthase"/>
    <property type="match status" value="1"/>
</dbReference>
<protein>
    <recommendedName>
        <fullName evidence="7">ATP synthase subunit delta</fullName>
    </recommendedName>
    <alternativeName>
        <fullName evidence="7">ATP synthase F(1) sector subunit delta</fullName>
    </alternativeName>
    <alternativeName>
        <fullName evidence="7">F-type ATPase subunit delta</fullName>
        <shortName evidence="7">F-ATPase subunit delta</shortName>
    </alternativeName>
</protein>
<organism evidence="8 9">
    <name type="scientific">Mucilaginibacter defluvii</name>
    <dbReference type="NCBI Taxonomy" id="1196019"/>
    <lineage>
        <taxon>Bacteria</taxon>
        <taxon>Pseudomonadati</taxon>
        <taxon>Bacteroidota</taxon>
        <taxon>Sphingobacteriia</taxon>
        <taxon>Sphingobacteriales</taxon>
        <taxon>Sphingobacteriaceae</taxon>
        <taxon>Mucilaginibacter</taxon>
    </lineage>
</organism>
<evidence type="ECO:0000256" key="7">
    <source>
        <dbReference type="HAMAP-Rule" id="MF_01416"/>
    </source>
</evidence>
<evidence type="ECO:0000256" key="6">
    <source>
        <dbReference type="ARBA" id="ARBA00023310"/>
    </source>
</evidence>
<evidence type="ECO:0000256" key="1">
    <source>
        <dbReference type="ARBA" id="ARBA00004370"/>
    </source>
</evidence>
<keyword evidence="4 7" id="KW-0406">Ion transport</keyword>
<name>A0ABP9G9J2_9SPHI</name>
<dbReference type="PANTHER" id="PTHR11910">
    <property type="entry name" value="ATP SYNTHASE DELTA CHAIN"/>
    <property type="match status" value="1"/>
</dbReference>
<dbReference type="Pfam" id="PF00213">
    <property type="entry name" value="OSCP"/>
    <property type="match status" value="1"/>
</dbReference>
<dbReference type="RefSeq" id="WP_345333128.1">
    <property type="nucleotide sequence ID" value="NZ_BAABJI010000004.1"/>
</dbReference>
<keyword evidence="7" id="KW-1003">Cell membrane</keyword>
<keyword evidence="3 7" id="KW-0375">Hydrogen ion transport</keyword>
<comment type="similarity">
    <text evidence="7">Belongs to the ATPase delta chain family.</text>
</comment>
<keyword evidence="7" id="KW-0139">CF(1)</keyword>
<gene>
    <name evidence="7" type="primary">atpH</name>
    <name evidence="8" type="ORF">GCM10023313_34000</name>
</gene>
<evidence type="ECO:0000313" key="9">
    <source>
        <dbReference type="Proteomes" id="UP001501436"/>
    </source>
</evidence>
<dbReference type="InterPro" id="IPR000711">
    <property type="entry name" value="ATPase_OSCP/dsu"/>
</dbReference>
<comment type="function">
    <text evidence="7">F(1)F(0) ATP synthase produces ATP from ADP in the presence of a proton or sodium gradient. F-type ATPases consist of two structural domains, F(1) containing the extramembraneous catalytic core and F(0) containing the membrane proton channel, linked together by a central stalk and a peripheral stalk. During catalysis, ATP synthesis in the catalytic domain of F(1) is coupled via a rotary mechanism of the central stalk subunits to proton translocation.</text>
</comment>
<evidence type="ECO:0000256" key="4">
    <source>
        <dbReference type="ARBA" id="ARBA00023065"/>
    </source>
</evidence>
<keyword evidence="5 7" id="KW-0472">Membrane</keyword>
<evidence type="ECO:0000256" key="3">
    <source>
        <dbReference type="ARBA" id="ARBA00022781"/>
    </source>
</evidence>
<keyword evidence="9" id="KW-1185">Reference proteome</keyword>
<dbReference type="Gene3D" id="1.10.520.20">
    <property type="entry name" value="N-terminal domain of the delta subunit of the F1F0-ATP synthase"/>
    <property type="match status" value="1"/>
</dbReference>
<reference evidence="9" key="1">
    <citation type="journal article" date="2019" name="Int. J. Syst. Evol. Microbiol.">
        <title>The Global Catalogue of Microorganisms (GCM) 10K type strain sequencing project: providing services to taxonomists for standard genome sequencing and annotation.</title>
        <authorList>
            <consortium name="The Broad Institute Genomics Platform"/>
            <consortium name="The Broad Institute Genome Sequencing Center for Infectious Disease"/>
            <person name="Wu L."/>
            <person name="Ma J."/>
        </authorList>
    </citation>
    <scope>NUCLEOTIDE SEQUENCE [LARGE SCALE GENOMIC DNA]</scope>
    <source>
        <strain evidence="9">JCM 18283</strain>
    </source>
</reference>
<dbReference type="InterPro" id="IPR026015">
    <property type="entry name" value="ATP_synth_OSCP/delta_N_sf"/>
</dbReference>
<keyword evidence="6 7" id="KW-0066">ATP synthesis</keyword>
<comment type="subcellular location">
    <subcellularLocation>
        <location evidence="7">Cell membrane</location>
        <topology evidence="7">Peripheral membrane protein</topology>
    </subcellularLocation>
    <subcellularLocation>
        <location evidence="1">Membrane</location>
    </subcellularLocation>
</comment>
<dbReference type="HAMAP" id="MF_01416">
    <property type="entry name" value="ATP_synth_delta_bact"/>
    <property type="match status" value="1"/>
</dbReference>
<accession>A0ABP9G9J2</accession>
<evidence type="ECO:0000256" key="2">
    <source>
        <dbReference type="ARBA" id="ARBA00022448"/>
    </source>
</evidence>
<dbReference type="PRINTS" id="PR00125">
    <property type="entry name" value="ATPASEDELTA"/>
</dbReference>
<evidence type="ECO:0000256" key="5">
    <source>
        <dbReference type="ARBA" id="ARBA00023136"/>
    </source>
</evidence>
<comment type="caution">
    <text evidence="8">The sequence shown here is derived from an EMBL/GenBank/DDBJ whole genome shotgun (WGS) entry which is preliminary data.</text>
</comment>
<dbReference type="Proteomes" id="UP001501436">
    <property type="component" value="Unassembled WGS sequence"/>
</dbReference>
<keyword evidence="2 7" id="KW-0813">Transport</keyword>
<dbReference type="EMBL" id="BAABJI010000004">
    <property type="protein sequence ID" value="GAA4926725.1"/>
    <property type="molecule type" value="Genomic_DNA"/>
</dbReference>
<proteinExistence type="inferred from homology"/>
<sequence>MSELTVASRYAKSLIDLAEEQNAVDAVKTDMDFFLQTLKQNAELSAVVANPIISHSKKTGILSALFGGKVNALTIAFFNIMVNKGRGEVLRATANEYINQYNVKRNILKARVTSATPLSAANRQALTQEVEQATGSKVILVEKVDPELIGGFVLAVGDRQVDTSIAADLKRLKKDFAQKTV</sequence>
<dbReference type="NCBIfam" id="TIGR01145">
    <property type="entry name" value="ATP_synt_delta"/>
    <property type="match status" value="1"/>
</dbReference>
<evidence type="ECO:0000313" key="8">
    <source>
        <dbReference type="EMBL" id="GAA4926725.1"/>
    </source>
</evidence>